<feature type="transmembrane region" description="Helical" evidence="2">
    <location>
        <begin position="42"/>
        <end position="63"/>
    </location>
</feature>
<comment type="caution">
    <text evidence="3">The sequence shown here is derived from an EMBL/GenBank/DDBJ whole genome shotgun (WGS) entry which is preliminary data.</text>
</comment>
<protein>
    <recommendedName>
        <fullName evidence="5">Secreted protein</fullName>
    </recommendedName>
</protein>
<dbReference type="EMBL" id="JBFAUJ010000007">
    <property type="protein sequence ID" value="MEV8461506.1"/>
    <property type="molecule type" value="Genomic_DNA"/>
</dbReference>
<gene>
    <name evidence="3" type="ORF">AB0470_18355</name>
</gene>
<organism evidence="3 4">
    <name type="scientific">Streptomyces griseosporeus</name>
    <dbReference type="NCBI Taxonomy" id="1910"/>
    <lineage>
        <taxon>Bacteria</taxon>
        <taxon>Bacillati</taxon>
        <taxon>Actinomycetota</taxon>
        <taxon>Actinomycetes</taxon>
        <taxon>Kitasatosporales</taxon>
        <taxon>Streptomycetaceae</taxon>
        <taxon>Streptomyces</taxon>
    </lineage>
</organism>
<evidence type="ECO:0000313" key="4">
    <source>
        <dbReference type="Proteomes" id="UP001553148"/>
    </source>
</evidence>
<feature type="region of interest" description="Disordered" evidence="1">
    <location>
        <begin position="1"/>
        <end position="35"/>
    </location>
</feature>
<name>A0ABV3KQA5_STRGS</name>
<keyword evidence="2" id="KW-0812">Transmembrane</keyword>
<reference evidence="3 4" key="1">
    <citation type="submission" date="2024-06" db="EMBL/GenBank/DDBJ databases">
        <title>The Natural Products Discovery Center: Release of the First 8490 Sequenced Strains for Exploring Actinobacteria Biosynthetic Diversity.</title>
        <authorList>
            <person name="Kalkreuter E."/>
            <person name="Kautsar S.A."/>
            <person name="Yang D."/>
            <person name="Bader C.D."/>
            <person name="Teijaro C.N."/>
            <person name="Fluegel L."/>
            <person name="Davis C.M."/>
            <person name="Simpson J.R."/>
            <person name="Lauterbach L."/>
            <person name="Steele A.D."/>
            <person name="Gui C."/>
            <person name="Meng S."/>
            <person name="Li G."/>
            <person name="Viehrig K."/>
            <person name="Ye F."/>
            <person name="Su P."/>
            <person name="Kiefer A.F."/>
            <person name="Nichols A."/>
            <person name="Cepeda A.J."/>
            <person name="Yan W."/>
            <person name="Fan B."/>
            <person name="Jiang Y."/>
            <person name="Adhikari A."/>
            <person name="Zheng C.-J."/>
            <person name="Schuster L."/>
            <person name="Cowan T.M."/>
            <person name="Smanski M.J."/>
            <person name="Chevrette M.G."/>
            <person name="De Carvalho L.P.S."/>
            <person name="Shen B."/>
        </authorList>
    </citation>
    <scope>NUCLEOTIDE SEQUENCE [LARGE SCALE GENOMIC DNA]</scope>
    <source>
        <strain evidence="3 4">NPDC052360</strain>
    </source>
</reference>
<evidence type="ECO:0008006" key="5">
    <source>
        <dbReference type="Google" id="ProtNLM"/>
    </source>
</evidence>
<evidence type="ECO:0000313" key="3">
    <source>
        <dbReference type="EMBL" id="MEV8461506.1"/>
    </source>
</evidence>
<proteinExistence type="predicted"/>
<keyword evidence="2" id="KW-0472">Membrane</keyword>
<sequence length="279" mass="29863">MSETEMEPTTVPEQPAVSEPVIGPAPEAGADKPRRRGRIAKAAGAVLLAGAVVAGVGFTVVTVRDADRDAGAPRWQFPKSKATEQKAPAARGLAGMLVPYGTDGWLRGPDLGEFGADAQLSGAQATALRKQSLKDLPRTLRKRLEKEIDRQRITGMAMRSYVSGEASLYNEDGVFTMRLVLARMDSKTAVRNTARSQSAFLDALEIFRAGPKIEGHKNASCFLPPKDDDSELDTMVCTAYVGDVLVTATADGPKPLDTKGAAELLRRQLDRIQDTGEAV</sequence>
<keyword evidence="2" id="KW-1133">Transmembrane helix</keyword>
<dbReference type="Proteomes" id="UP001553148">
    <property type="component" value="Unassembled WGS sequence"/>
</dbReference>
<dbReference type="RefSeq" id="WP_239513176.1">
    <property type="nucleotide sequence ID" value="NZ_JBFAUJ010000007.1"/>
</dbReference>
<evidence type="ECO:0000256" key="1">
    <source>
        <dbReference type="SAM" id="MobiDB-lite"/>
    </source>
</evidence>
<accession>A0ABV3KQA5</accession>
<keyword evidence="4" id="KW-1185">Reference proteome</keyword>
<evidence type="ECO:0000256" key="2">
    <source>
        <dbReference type="SAM" id="Phobius"/>
    </source>
</evidence>